<evidence type="ECO:0000259" key="7">
    <source>
        <dbReference type="Pfam" id="PF02272"/>
    </source>
</evidence>
<dbReference type="STRING" id="2754.EH55_03030"/>
<dbReference type="InterPro" id="IPR051673">
    <property type="entry name" value="SSDNA_exonuclease_RecJ"/>
</dbReference>
<keyword evidence="10" id="KW-1185">Reference proteome</keyword>
<dbReference type="PATRIC" id="fig|2754.20.peg.733"/>
<dbReference type="SUPFAM" id="SSF64182">
    <property type="entry name" value="DHH phosphoesterases"/>
    <property type="match status" value="1"/>
</dbReference>
<evidence type="ECO:0000259" key="6">
    <source>
        <dbReference type="Pfam" id="PF01368"/>
    </source>
</evidence>
<evidence type="ECO:0000313" key="9">
    <source>
        <dbReference type="EMBL" id="KEJ92452.1"/>
    </source>
</evidence>
<evidence type="ECO:0000313" key="10">
    <source>
        <dbReference type="Proteomes" id="UP000027665"/>
    </source>
</evidence>
<keyword evidence="5" id="KW-0269">Exonuclease</keyword>
<dbReference type="Pfam" id="PF02272">
    <property type="entry name" value="DHHA1"/>
    <property type="match status" value="1"/>
</dbReference>
<evidence type="ECO:0000259" key="8">
    <source>
        <dbReference type="Pfam" id="PF17768"/>
    </source>
</evidence>
<evidence type="ECO:0000256" key="5">
    <source>
        <dbReference type="ARBA" id="ARBA00022839"/>
    </source>
</evidence>
<comment type="caution">
    <text evidence="9">The sequence shown here is derived from an EMBL/GenBank/DDBJ whole genome shotgun (WGS) entry which is preliminary data.</text>
</comment>
<dbReference type="InterPro" id="IPR003156">
    <property type="entry name" value="DHHA1_dom"/>
</dbReference>
<evidence type="ECO:0000256" key="2">
    <source>
        <dbReference type="ARBA" id="ARBA00019841"/>
    </source>
</evidence>
<evidence type="ECO:0000256" key="4">
    <source>
        <dbReference type="ARBA" id="ARBA00022801"/>
    </source>
</evidence>
<keyword evidence="4" id="KW-0378">Hydrolase</keyword>
<reference evidence="9 10" key="1">
    <citation type="submission" date="2014-04" db="EMBL/GenBank/DDBJ databases">
        <title>Draft Genome Sequence of Synergistes jonesii.</title>
        <authorList>
            <person name="Coil D.A."/>
            <person name="Eisen J.A."/>
            <person name="Holland-Moritz H.E."/>
        </authorList>
    </citation>
    <scope>NUCLEOTIDE SEQUENCE [LARGE SCALE GENOMIC DNA]</scope>
    <source>
        <strain evidence="9 10">78-1</strain>
    </source>
</reference>
<dbReference type="GO" id="GO:0003676">
    <property type="term" value="F:nucleic acid binding"/>
    <property type="evidence" value="ECO:0007669"/>
    <property type="project" value="InterPro"/>
</dbReference>
<dbReference type="AlphaFoldDB" id="A0A073J404"/>
<evidence type="ECO:0000256" key="1">
    <source>
        <dbReference type="ARBA" id="ARBA00005915"/>
    </source>
</evidence>
<dbReference type="RefSeq" id="WP_037975541.1">
    <property type="nucleotide sequence ID" value="NZ_JQEK01000046.1"/>
</dbReference>
<proteinExistence type="inferred from homology"/>
<dbReference type="Gene3D" id="3.10.310.30">
    <property type="match status" value="1"/>
</dbReference>
<evidence type="ECO:0000256" key="3">
    <source>
        <dbReference type="ARBA" id="ARBA00022722"/>
    </source>
</evidence>
<keyword evidence="3" id="KW-0540">Nuclease</keyword>
<dbReference type="Pfam" id="PF01368">
    <property type="entry name" value="DHH"/>
    <property type="match status" value="1"/>
</dbReference>
<accession>A0A073J404</accession>
<dbReference type="GO" id="GO:0004527">
    <property type="term" value="F:exonuclease activity"/>
    <property type="evidence" value="ECO:0007669"/>
    <property type="project" value="UniProtKB-KW"/>
</dbReference>
<dbReference type="PANTHER" id="PTHR30255">
    <property type="entry name" value="SINGLE-STRANDED-DNA-SPECIFIC EXONUCLEASE RECJ"/>
    <property type="match status" value="1"/>
</dbReference>
<protein>
    <recommendedName>
        <fullName evidence="2">Single-stranded-DNA-specific exonuclease RecJ</fullName>
    </recommendedName>
</protein>
<feature type="domain" description="DHHA1" evidence="7">
    <location>
        <begin position="348"/>
        <end position="437"/>
    </location>
</feature>
<sequence>MVVRCTKDSLNIYRRSETSAEIAAKFSCSPLQASLLEMRGVTADDMPAEVRDWLSPSLSGLLEKLDLGERGRRSAELINGVTPSSRVVVYGDYDVDGISATAIAMELVLARGAHVRYFIPHRFNQGYGLHKDVAETIAKHGCDLVIVVDCGSQDAEAVEALKSSGIPVVIFDHHLVESTPAACDAIINPQIAGDPAAKKLCAAGVIWCWIWQNELLPESSLMRVLDVVALATIADCVSLASPLNRALVREGLKSIRTQTRPGLSILMEQLGITPSAVDTEDLAMKVIPCLNAAGRLYLADLAEDILFPGKNLALNVSRLIALNRRRRELSSKILDQIDTASEGDYKYVLTNSEWSVGVLSSVASRICSERNSPVALVASAGGVMRGTLRMPSDGDAVGVLKKIAPLLNTWGGHRLAAGFSVKAENWEKVRELLEEMLSLVKPVPEKEDLLYWEPGNMDIDTWSEAAVLGPFGMDNPFPLLYSPCNGKINILPLGRTGKHVKVETGSASLLAFGAADMFGDAADIEGWAYKPRIDTWRSVTSLQFVLEKMVMR</sequence>
<dbReference type="Pfam" id="PF17768">
    <property type="entry name" value="RecJ_OB"/>
    <property type="match status" value="1"/>
</dbReference>
<dbReference type="InterPro" id="IPR038763">
    <property type="entry name" value="DHH_sf"/>
</dbReference>
<feature type="domain" description="RecJ OB" evidence="8">
    <location>
        <begin position="454"/>
        <end position="547"/>
    </location>
</feature>
<dbReference type="Proteomes" id="UP000027665">
    <property type="component" value="Unassembled WGS sequence"/>
</dbReference>
<dbReference type="PANTHER" id="PTHR30255:SF2">
    <property type="entry name" value="SINGLE-STRANDED-DNA-SPECIFIC EXONUCLEASE RECJ"/>
    <property type="match status" value="1"/>
</dbReference>
<gene>
    <name evidence="9" type="ORF">EH55_03030</name>
</gene>
<comment type="similarity">
    <text evidence="1">Belongs to the RecJ family.</text>
</comment>
<dbReference type="EMBL" id="JMKI01000026">
    <property type="protein sequence ID" value="KEJ92452.1"/>
    <property type="molecule type" value="Genomic_DNA"/>
</dbReference>
<dbReference type="InterPro" id="IPR041122">
    <property type="entry name" value="RecJ_OB"/>
</dbReference>
<dbReference type="eggNOG" id="COG0608">
    <property type="taxonomic scope" value="Bacteria"/>
</dbReference>
<organism evidence="9 10">
    <name type="scientific">Synergistes jonesii</name>
    <dbReference type="NCBI Taxonomy" id="2754"/>
    <lineage>
        <taxon>Bacteria</taxon>
        <taxon>Thermotogati</taxon>
        <taxon>Synergistota</taxon>
        <taxon>Synergistia</taxon>
        <taxon>Synergistales</taxon>
        <taxon>Synergistaceae</taxon>
        <taxon>Synergistes</taxon>
    </lineage>
</organism>
<feature type="domain" description="DDH" evidence="6">
    <location>
        <begin position="86"/>
        <end position="232"/>
    </location>
</feature>
<dbReference type="Gene3D" id="3.90.1640.30">
    <property type="match status" value="1"/>
</dbReference>
<name>A0A073J404_9BACT</name>
<dbReference type="InterPro" id="IPR001667">
    <property type="entry name" value="DDH_dom"/>
</dbReference>